<evidence type="ECO:0000259" key="3">
    <source>
        <dbReference type="Pfam" id="PF04504"/>
    </source>
</evidence>
<dbReference type="GO" id="GO:0005634">
    <property type="term" value="C:nucleus"/>
    <property type="evidence" value="ECO:0007669"/>
    <property type="project" value="TreeGrafter"/>
</dbReference>
<feature type="compositionally biased region" description="Pro residues" evidence="2">
    <location>
        <begin position="1"/>
        <end position="11"/>
    </location>
</feature>
<accession>A0A5J5A279</accession>
<name>A0A5J5A279_9ASTE</name>
<feature type="compositionally biased region" description="Acidic residues" evidence="2">
    <location>
        <begin position="86"/>
        <end position="96"/>
    </location>
</feature>
<dbReference type="Proteomes" id="UP000325577">
    <property type="component" value="Linkage Group LG4"/>
</dbReference>
<gene>
    <name evidence="4" type="ORF">F0562_010983</name>
</gene>
<dbReference type="EMBL" id="CM018047">
    <property type="protein sequence ID" value="KAA8524560.1"/>
    <property type="molecule type" value="Genomic_DNA"/>
</dbReference>
<feature type="compositionally biased region" description="Basic and acidic residues" evidence="2">
    <location>
        <begin position="142"/>
        <end position="155"/>
    </location>
</feature>
<keyword evidence="5" id="KW-1185">Reference proteome</keyword>
<dbReference type="PANTHER" id="PTHR31662">
    <property type="entry name" value="BNAANNG10740D PROTEIN-RELATED"/>
    <property type="match status" value="1"/>
</dbReference>
<feature type="compositionally biased region" description="Acidic residues" evidence="2">
    <location>
        <begin position="44"/>
        <end position="61"/>
    </location>
</feature>
<sequence length="437" mass="48238">MAPKRPSPLEEPPTASSSSEQEAESGDISEQEQEQENQSQAVSDGEDSEDVEDEEEEEETPLVDKKTPIQKPPPTTNPPPQSSSESEADEGSDSEPESDKTQPSPSASDFTIKPIVSKPIDDSIKPKKPTVSATPSNPAAKRPAETEQNGKESRTKKNKVSTGDDEDGVVEEKKSAINRLWSEDDEIVVLKGMIDYKSKKGADPYADMGAFHEFLKKLLHVDVSKNQLTDKIRRLKKKYKTNVEKGENGEDPVFSKPHEHKSFELSKKIWGGGASNGVDDNAKHTNKKARKSSKVNNSMASLKEVEQELALREASKGEPKASQEEFCSMYPRLIESLQSEKGSYLSLPESGNNFVKDGVSLIGSAKAKELEEKWNNLRMDEIGIMVEAEILKGDVAKSIQMSTRSHQGPLLSFSWEWQKLNVDARLRSNVCLPAWGG</sequence>
<protein>
    <recommendedName>
        <fullName evidence="3">Glabrous enhancer-binding protein-like DBD domain-containing protein</fullName>
    </recommendedName>
</protein>
<feature type="domain" description="Glabrous enhancer-binding protein-like DBD" evidence="3">
    <location>
        <begin position="178"/>
        <end position="271"/>
    </location>
</feature>
<evidence type="ECO:0000313" key="5">
    <source>
        <dbReference type="Proteomes" id="UP000325577"/>
    </source>
</evidence>
<dbReference type="OrthoDB" id="661680at2759"/>
<dbReference type="PANTHER" id="PTHR31662:SF98">
    <property type="entry name" value="STOREKEEPER PROTEIN-LIKE"/>
    <property type="match status" value="1"/>
</dbReference>
<organism evidence="4 5">
    <name type="scientific">Nyssa sinensis</name>
    <dbReference type="NCBI Taxonomy" id="561372"/>
    <lineage>
        <taxon>Eukaryota</taxon>
        <taxon>Viridiplantae</taxon>
        <taxon>Streptophyta</taxon>
        <taxon>Embryophyta</taxon>
        <taxon>Tracheophyta</taxon>
        <taxon>Spermatophyta</taxon>
        <taxon>Magnoliopsida</taxon>
        <taxon>eudicotyledons</taxon>
        <taxon>Gunneridae</taxon>
        <taxon>Pentapetalae</taxon>
        <taxon>asterids</taxon>
        <taxon>Cornales</taxon>
        <taxon>Nyssaceae</taxon>
        <taxon>Nyssa</taxon>
    </lineage>
</organism>
<evidence type="ECO:0000313" key="4">
    <source>
        <dbReference type="EMBL" id="KAA8524560.1"/>
    </source>
</evidence>
<comment type="similarity">
    <text evidence="1">Belongs to the GeBP family.</text>
</comment>
<dbReference type="InterPro" id="IPR053932">
    <property type="entry name" value="GeBP-like_DBD"/>
</dbReference>
<feature type="region of interest" description="Disordered" evidence="2">
    <location>
        <begin position="1"/>
        <end position="171"/>
    </location>
</feature>
<dbReference type="GO" id="GO:0006355">
    <property type="term" value="P:regulation of DNA-templated transcription"/>
    <property type="evidence" value="ECO:0007669"/>
    <property type="project" value="InterPro"/>
</dbReference>
<proteinExistence type="inferred from homology"/>
<feature type="compositionally biased region" description="Pro residues" evidence="2">
    <location>
        <begin position="70"/>
        <end position="81"/>
    </location>
</feature>
<feature type="region of interest" description="Disordered" evidence="2">
    <location>
        <begin position="274"/>
        <end position="300"/>
    </location>
</feature>
<dbReference type="Pfam" id="PF04504">
    <property type="entry name" value="GeBP-like_DBD"/>
    <property type="match status" value="1"/>
</dbReference>
<feature type="compositionally biased region" description="Basic residues" evidence="2">
    <location>
        <begin position="284"/>
        <end position="293"/>
    </location>
</feature>
<dbReference type="AlphaFoldDB" id="A0A5J5A279"/>
<feature type="compositionally biased region" description="Acidic residues" evidence="2">
    <location>
        <begin position="21"/>
        <end position="35"/>
    </location>
</feature>
<dbReference type="InterPro" id="IPR007592">
    <property type="entry name" value="GEBP"/>
</dbReference>
<evidence type="ECO:0000256" key="1">
    <source>
        <dbReference type="ARBA" id="ARBA00010820"/>
    </source>
</evidence>
<evidence type="ECO:0000256" key="2">
    <source>
        <dbReference type="SAM" id="MobiDB-lite"/>
    </source>
</evidence>
<reference evidence="4 5" key="1">
    <citation type="submission" date="2019-09" db="EMBL/GenBank/DDBJ databases">
        <title>A chromosome-level genome assembly of the Chinese tupelo Nyssa sinensis.</title>
        <authorList>
            <person name="Yang X."/>
            <person name="Kang M."/>
            <person name="Yang Y."/>
            <person name="Xiong H."/>
            <person name="Wang M."/>
            <person name="Zhang Z."/>
            <person name="Wang Z."/>
            <person name="Wu H."/>
            <person name="Ma T."/>
            <person name="Liu J."/>
            <person name="Xi Z."/>
        </authorList>
    </citation>
    <scope>NUCLEOTIDE SEQUENCE [LARGE SCALE GENOMIC DNA]</scope>
    <source>
        <strain evidence="4">J267</strain>
        <tissue evidence="4">Leaf</tissue>
    </source>
</reference>